<comment type="similarity">
    <text evidence="1">Belongs to the peptidase S45 family.</text>
</comment>
<dbReference type="SUPFAM" id="SSF56235">
    <property type="entry name" value="N-terminal nucleophile aminohydrolases (Ntn hydrolases)"/>
    <property type="match status" value="1"/>
</dbReference>
<evidence type="ECO:0000313" key="4">
    <source>
        <dbReference type="Proteomes" id="UP000530234"/>
    </source>
</evidence>
<dbReference type="InterPro" id="IPR023343">
    <property type="entry name" value="Penicillin_amidase_dom1"/>
</dbReference>
<dbReference type="GO" id="GO:0016811">
    <property type="term" value="F:hydrolase activity, acting on carbon-nitrogen (but not peptide) bonds, in linear amides"/>
    <property type="evidence" value="ECO:0007669"/>
    <property type="project" value="InterPro"/>
</dbReference>
<dbReference type="Gene3D" id="1.10.439.10">
    <property type="entry name" value="Penicillin Amidohydrolase, domain 1"/>
    <property type="match status" value="1"/>
</dbReference>
<keyword evidence="4" id="KW-1185">Reference proteome</keyword>
<dbReference type="PANTHER" id="PTHR34218:SF4">
    <property type="entry name" value="ACYL-HOMOSERINE LACTONE ACYLASE QUIP"/>
    <property type="match status" value="1"/>
</dbReference>
<dbReference type="Pfam" id="PF01804">
    <property type="entry name" value="Penicil_amidase"/>
    <property type="match status" value="1"/>
</dbReference>
<feature type="region of interest" description="Disordered" evidence="2">
    <location>
        <begin position="220"/>
        <end position="281"/>
    </location>
</feature>
<dbReference type="RefSeq" id="WP_182665683.1">
    <property type="nucleotide sequence ID" value="NZ_VKHS01000497.1"/>
</dbReference>
<evidence type="ECO:0000256" key="1">
    <source>
        <dbReference type="ARBA" id="ARBA00006586"/>
    </source>
</evidence>
<comment type="caution">
    <text evidence="3">The sequence shown here is derived from an EMBL/GenBank/DDBJ whole genome shotgun (WGS) entry which is preliminary data.</text>
</comment>
<evidence type="ECO:0000256" key="2">
    <source>
        <dbReference type="SAM" id="MobiDB-lite"/>
    </source>
</evidence>
<protein>
    <submittedName>
        <fullName evidence="3">Penicillin acylase family protein</fullName>
    </submittedName>
</protein>
<evidence type="ECO:0000313" key="3">
    <source>
        <dbReference type="EMBL" id="MBB0231375.1"/>
    </source>
</evidence>
<feature type="non-terminal residue" evidence="3">
    <location>
        <position position="281"/>
    </location>
</feature>
<dbReference type="AlphaFoldDB" id="A0A7W3T5L4"/>
<name>A0A7W3T5L4_9ACTN</name>
<dbReference type="EMBL" id="VKHS01000497">
    <property type="protein sequence ID" value="MBB0231375.1"/>
    <property type="molecule type" value="Genomic_DNA"/>
</dbReference>
<proteinExistence type="inferred from homology"/>
<reference evidence="4" key="1">
    <citation type="submission" date="2019-10" db="EMBL/GenBank/DDBJ databases">
        <title>Streptomyces sp. nov., a novel actinobacterium isolated from alkaline environment.</title>
        <authorList>
            <person name="Golinska P."/>
        </authorList>
    </citation>
    <scope>NUCLEOTIDE SEQUENCE [LARGE SCALE GENOMIC DNA]</scope>
    <source>
        <strain evidence="4">DSM 42108</strain>
    </source>
</reference>
<organism evidence="3 4">
    <name type="scientific">Streptomyces calidiresistens</name>
    <dbReference type="NCBI Taxonomy" id="1485586"/>
    <lineage>
        <taxon>Bacteria</taxon>
        <taxon>Bacillati</taxon>
        <taxon>Actinomycetota</taxon>
        <taxon>Actinomycetes</taxon>
        <taxon>Kitasatosporales</taxon>
        <taxon>Streptomycetaceae</taxon>
        <taxon>Streptomyces</taxon>
    </lineage>
</organism>
<accession>A0A7W3T5L4</accession>
<dbReference type="PANTHER" id="PTHR34218">
    <property type="entry name" value="PEPTIDASE S45 PENICILLIN AMIDASE"/>
    <property type="match status" value="1"/>
</dbReference>
<gene>
    <name evidence="3" type="ORF">FOE67_18145</name>
</gene>
<dbReference type="Proteomes" id="UP000530234">
    <property type="component" value="Unassembled WGS sequence"/>
</dbReference>
<sequence length="281" mass="30708">MPASKSMRRVRLLAIVVVLLLLGGLTAGAFWSVQTVRASFPQVTGQVKIEGLSAPVTVRRDANGIPQLYADTAEDLFRAQGFVHAQDRFWEMDVRRHLTAGRLSEMFGEEQVETDAFLRTLGWRDVAQREYDELLAEDTKTYLRAYADGVNAWLEEREGAELSVEYAVLGLIGDYAPEPWDPVDSVAWLKAMAWDLRGNLQEEIDRSLLAGRLSPEQIDDLYPPYPFDRNRPIVTDGTVTDGAYSPAGDTSDLPAGPDGSTDAEESGDTADQGAPGGSAGG</sequence>
<dbReference type="InterPro" id="IPR029055">
    <property type="entry name" value="Ntn_hydrolases_N"/>
</dbReference>
<dbReference type="InterPro" id="IPR002692">
    <property type="entry name" value="S45"/>
</dbReference>
<dbReference type="GO" id="GO:0017000">
    <property type="term" value="P:antibiotic biosynthetic process"/>
    <property type="evidence" value="ECO:0007669"/>
    <property type="project" value="InterPro"/>
</dbReference>